<dbReference type="AlphaFoldDB" id="A0A453H5W0"/>
<reference evidence="2" key="5">
    <citation type="journal article" date="2021" name="G3 (Bethesda)">
        <title>Aegilops tauschii genome assembly Aet v5.0 features greater sequence contiguity and improved annotation.</title>
        <authorList>
            <person name="Wang L."/>
            <person name="Zhu T."/>
            <person name="Rodriguez J.C."/>
            <person name="Deal K.R."/>
            <person name="Dubcovsky J."/>
            <person name="McGuire P.E."/>
            <person name="Lux T."/>
            <person name="Spannagl M."/>
            <person name="Mayer K.F.X."/>
            <person name="Baldrich P."/>
            <person name="Meyers B.C."/>
            <person name="Huo N."/>
            <person name="Gu Y.Q."/>
            <person name="Zhou H."/>
            <person name="Devos K.M."/>
            <person name="Bennetzen J.L."/>
            <person name="Unver T."/>
            <person name="Budak H."/>
            <person name="Gulick P.J."/>
            <person name="Galiba G."/>
            <person name="Kalapos B."/>
            <person name="Nelson D.R."/>
            <person name="Li P."/>
            <person name="You F.M."/>
            <person name="Luo M.C."/>
            <person name="Dvorak J."/>
        </authorList>
    </citation>
    <scope>NUCLEOTIDE SEQUENCE [LARGE SCALE GENOMIC DNA]</scope>
    <source>
        <strain evidence="2">cv. AL8/78</strain>
    </source>
</reference>
<dbReference type="Gramene" id="AET4Gv20078100.1">
    <property type="protein sequence ID" value="AET4Gv20078100.1"/>
    <property type="gene ID" value="AET4Gv20078100"/>
</dbReference>
<feature type="signal peptide" evidence="1">
    <location>
        <begin position="1"/>
        <end position="20"/>
    </location>
</feature>
<keyword evidence="1" id="KW-0732">Signal</keyword>
<keyword evidence="3" id="KW-1185">Reference proteome</keyword>
<accession>A0A453H5W0</accession>
<sequence>QFITPLILLLLGHLNLFTYLHPPTPNKLRGAAQEFYKTRGLIKPSTRTHPPLLPAVQRGRRRPIRPRRPPHAPILLRAPRA</sequence>
<dbReference type="EnsemblPlants" id="AET4Gv20078100.1">
    <property type="protein sequence ID" value="AET4Gv20078100.1"/>
    <property type="gene ID" value="AET4Gv20078100"/>
</dbReference>
<reference evidence="3" key="1">
    <citation type="journal article" date="2014" name="Science">
        <title>Ancient hybridizations among the ancestral genomes of bread wheat.</title>
        <authorList>
            <consortium name="International Wheat Genome Sequencing Consortium,"/>
            <person name="Marcussen T."/>
            <person name="Sandve S.R."/>
            <person name="Heier L."/>
            <person name="Spannagl M."/>
            <person name="Pfeifer M."/>
            <person name="Jakobsen K.S."/>
            <person name="Wulff B.B."/>
            <person name="Steuernagel B."/>
            <person name="Mayer K.F."/>
            <person name="Olsen O.A."/>
        </authorList>
    </citation>
    <scope>NUCLEOTIDE SEQUENCE [LARGE SCALE GENOMIC DNA]</scope>
    <source>
        <strain evidence="3">cv. AL8/78</strain>
    </source>
</reference>
<dbReference type="Proteomes" id="UP000015105">
    <property type="component" value="Chromosome 4D"/>
</dbReference>
<feature type="chain" id="PRO_5019139812" evidence="1">
    <location>
        <begin position="21"/>
        <end position="81"/>
    </location>
</feature>
<evidence type="ECO:0000313" key="3">
    <source>
        <dbReference type="Proteomes" id="UP000015105"/>
    </source>
</evidence>
<organism evidence="2 3">
    <name type="scientific">Aegilops tauschii subsp. strangulata</name>
    <name type="common">Goatgrass</name>
    <dbReference type="NCBI Taxonomy" id="200361"/>
    <lineage>
        <taxon>Eukaryota</taxon>
        <taxon>Viridiplantae</taxon>
        <taxon>Streptophyta</taxon>
        <taxon>Embryophyta</taxon>
        <taxon>Tracheophyta</taxon>
        <taxon>Spermatophyta</taxon>
        <taxon>Magnoliopsida</taxon>
        <taxon>Liliopsida</taxon>
        <taxon>Poales</taxon>
        <taxon>Poaceae</taxon>
        <taxon>BOP clade</taxon>
        <taxon>Pooideae</taxon>
        <taxon>Triticodae</taxon>
        <taxon>Triticeae</taxon>
        <taxon>Triticinae</taxon>
        <taxon>Aegilops</taxon>
    </lineage>
</organism>
<evidence type="ECO:0000256" key="1">
    <source>
        <dbReference type="SAM" id="SignalP"/>
    </source>
</evidence>
<reference evidence="2" key="3">
    <citation type="journal article" date="2017" name="Nature">
        <title>Genome sequence of the progenitor of the wheat D genome Aegilops tauschii.</title>
        <authorList>
            <person name="Luo M.C."/>
            <person name="Gu Y.Q."/>
            <person name="Puiu D."/>
            <person name="Wang H."/>
            <person name="Twardziok S.O."/>
            <person name="Deal K.R."/>
            <person name="Huo N."/>
            <person name="Zhu T."/>
            <person name="Wang L."/>
            <person name="Wang Y."/>
            <person name="McGuire P.E."/>
            <person name="Liu S."/>
            <person name="Long H."/>
            <person name="Ramasamy R.K."/>
            <person name="Rodriguez J.C."/>
            <person name="Van S.L."/>
            <person name="Yuan L."/>
            <person name="Wang Z."/>
            <person name="Xia Z."/>
            <person name="Xiao L."/>
            <person name="Anderson O.D."/>
            <person name="Ouyang S."/>
            <person name="Liang Y."/>
            <person name="Zimin A.V."/>
            <person name="Pertea G."/>
            <person name="Qi P."/>
            <person name="Bennetzen J.L."/>
            <person name="Dai X."/>
            <person name="Dawson M.W."/>
            <person name="Muller H.G."/>
            <person name="Kugler K."/>
            <person name="Rivarola-Duarte L."/>
            <person name="Spannagl M."/>
            <person name="Mayer K.F.X."/>
            <person name="Lu F.H."/>
            <person name="Bevan M.W."/>
            <person name="Leroy P."/>
            <person name="Li P."/>
            <person name="You F.M."/>
            <person name="Sun Q."/>
            <person name="Liu Z."/>
            <person name="Lyons E."/>
            <person name="Wicker T."/>
            <person name="Salzberg S.L."/>
            <person name="Devos K.M."/>
            <person name="Dvorak J."/>
        </authorList>
    </citation>
    <scope>NUCLEOTIDE SEQUENCE [LARGE SCALE GENOMIC DNA]</scope>
    <source>
        <strain evidence="2">cv. AL8/78</strain>
    </source>
</reference>
<name>A0A453H5W0_AEGTS</name>
<evidence type="ECO:0000313" key="2">
    <source>
        <dbReference type="EnsemblPlants" id="AET4Gv20078100.1"/>
    </source>
</evidence>
<reference evidence="3" key="2">
    <citation type="journal article" date="2017" name="Nat. Plants">
        <title>The Aegilops tauschii genome reveals multiple impacts of transposons.</title>
        <authorList>
            <person name="Zhao G."/>
            <person name="Zou C."/>
            <person name="Li K."/>
            <person name="Wang K."/>
            <person name="Li T."/>
            <person name="Gao L."/>
            <person name="Zhang X."/>
            <person name="Wang H."/>
            <person name="Yang Z."/>
            <person name="Liu X."/>
            <person name="Jiang W."/>
            <person name="Mao L."/>
            <person name="Kong X."/>
            <person name="Jiao Y."/>
            <person name="Jia J."/>
        </authorList>
    </citation>
    <scope>NUCLEOTIDE SEQUENCE [LARGE SCALE GENOMIC DNA]</scope>
    <source>
        <strain evidence="3">cv. AL8/78</strain>
    </source>
</reference>
<reference evidence="2" key="4">
    <citation type="submission" date="2019-03" db="UniProtKB">
        <authorList>
            <consortium name="EnsemblPlants"/>
        </authorList>
    </citation>
    <scope>IDENTIFICATION</scope>
</reference>
<proteinExistence type="predicted"/>
<protein>
    <submittedName>
        <fullName evidence="2">Uncharacterized protein</fullName>
    </submittedName>
</protein>